<dbReference type="GO" id="GO:0016763">
    <property type="term" value="F:pentosyltransferase activity"/>
    <property type="evidence" value="ECO:0007669"/>
    <property type="project" value="TreeGrafter"/>
</dbReference>
<comment type="caution">
    <text evidence="11">The sequence shown here is derived from an EMBL/GenBank/DDBJ whole genome shotgun (WGS) entry which is preliminary data.</text>
</comment>
<dbReference type="EMBL" id="WBMR01000157">
    <property type="protein sequence ID" value="KAB2370365.1"/>
    <property type="molecule type" value="Genomic_DNA"/>
</dbReference>
<keyword evidence="5 9" id="KW-0812">Transmembrane</keyword>
<evidence type="ECO:0000256" key="5">
    <source>
        <dbReference type="ARBA" id="ARBA00022692"/>
    </source>
</evidence>
<keyword evidence="3" id="KW-0328">Glycosyltransferase</keyword>
<keyword evidence="7 9" id="KW-0472">Membrane</keyword>
<feature type="transmembrane region" description="Helical" evidence="9">
    <location>
        <begin position="139"/>
        <end position="158"/>
    </location>
</feature>
<keyword evidence="2" id="KW-1003">Cell membrane</keyword>
<dbReference type="GO" id="GO:0005886">
    <property type="term" value="C:plasma membrane"/>
    <property type="evidence" value="ECO:0007669"/>
    <property type="project" value="UniProtKB-SubCell"/>
</dbReference>
<dbReference type="Pfam" id="PF13231">
    <property type="entry name" value="PMT_2"/>
    <property type="match status" value="1"/>
</dbReference>
<feature type="transmembrane region" description="Helical" evidence="9">
    <location>
        <begin position="39"/>
        <end position="58"/>
    </location>
</feature>
<feature type="transmembrane region" description="Helical" evidence="9">
    <location>
        <begin position="164"/>
        <end position="183"/>
    </location>
</feature>
<name>A0A6L3VI02_9ACTN</name>
<feature type="transmembrane region" description="Helical" evidence="9">
    <location>
        <begin position="305"/>
        <end position="324"/>
    </location>
</feature>
<reference evidence="11 12" key="1">
    <citation type="submission" date="2019-09" db="EMBL/GenBank/DDBJ databases">
        <title>Actinomadura physcomitrii sp. nov., a novel actinomycete isolated from moss [Physcomitrium sphaericum (Ludw) Fuernr].</title>
        <authorList>
            <person name="Liu C."/>
            <person name="Zhuang X."/>
        </authorList>
    </citation>
    <scope>NUCLEOTIDE SEQUENCE [LARGE SCALE GENOMIC DNA]</scope>
    <source>
        <strain evidence="11 12">CYP1-1B</strain>
    </source>
</reference>
<dbReference type="InterPro" id="IPR038731">
    <property type="entry name" value="RgtA/B/C-like"/>
</dbReference>
<dbReference type="Proteomes" id="UP000483004">
    <property type="component" value="Unassembled WGS sequence"/>
</dbReference>
<dbReference type="PANTHER" id="PTHR33908">
    <property type="entry name" value="MANNOSYLTRANSFERASE YKCB-RELATED"/>
    <property type="match status" value="1"/>
</dbReference>
<feature type="transmembrane region" description="Helical" evidence="9">
    <location>
        <begin position="111"/>
        <end position="132"/>
    </location>
</feature>
<accession>A0A6L3VI02</accession>
<keyword evidence="4" id="KW-0808">Transferase</keyword>
<evidence type="ECO:0000313" key="12">
    <source>
        <dbReference type="Proteomes" id="UP000483004"/>
    </source>
</evidence>
<keyword evidence="6 9" id="KW-1133">Transmembrane helix</keyword>
<feature type="transmembrane region" description="Helical" evidence="9">
    <location>
        <begin position="190"/>
        <end position="211"/>
    </location>
</feature>
<protein>
    <recommendedName>
        <fullName evidence="10">Glycosyltransferase RgtA/B/C/D-like domain-containing protein</fullName>
    </recommendedName>
</protein>
<proteinExistence type="predicted"/>
<comment type="subcellular location">
    <subcellularLocation>
        <location evidence="1">Cell membrane</location>
        <topology evidence="1">Multi-pass membrane protein</topology>
    </subcellularLocation>
</comment>
<gene>
    <name evidence="11" type="ORF">F9B16_36080</name>
</gene>
<feature type="domain" description="Glycosyltransferase RgtA/B/C/D-like" evidence="10">
    <location>
        <begin position="95"/>
        <end position="245"/>
    </location>
</feature>
<dbReference type="AlphaFoldDB" id="A0A6L3VI02"/>
<evidence type="ECO:0000256" key="3">
    <source>
        <dbReference type="ARBA" id="ARBA00022676"/>
    </source>
</evidence>
<sequence>MDSKLDLLPGDRPAPAAHPGPPSEDASRRTEARRERWKAWLLPSGPALLALAMGLWGAGRLPLWRDEAITSEIARRSTPDILWCARHIDAVHAVYYLFMHGVVQLFGAGEFALRLPSIAAFAATAAGVTVLGRRIMSGSAGFVAGLLYAGAPFASHYAHEARSYSLVAALTVWLTVLFVDLAERGSRRRYAAYGAGIALLGLVHLFALLILPAHLATLLLSRRTRTMLRPWSAAAASAVVAVSPLIALAVTQRNALDWLARPGWRDALYLAEAFTGPRTVMDLLGAAMAVGLVTARRRGPIGPQALAVPWLLLPAALLLLASQFHPFYTGRYVIGSLPAVSLLAAAGLARLPHRTWIAPIVAMAVLLEPLQVAQRRPENWWDDLRGAAAIVRQEARPGDAVLFLTADRRSIAEAYPDAFRGTRDIALRRTPAQAGNFGGTEFSPSEIGRRLAGAATTRVWLLEGPWRSPSLDPRDRAKVDVLQRHFRQAGVWRVRGVTLSLFQR</sequence>
<organism evidence="11 12">
    <name type="scientific">Actinomadura montaniterrae</name>
    <dbReference type="NCBI Taxonomy" id="1803903"/>
    <lineage>
        <taxon>Bacteria</taxon>
        <taxon>Bacillati</taxon>
        <taxon>Actinomycetota</taxon>
        <taxon>Actinomycetes</taxon>
        <taxon>Streptosporangiales</taxon>
        <taxon>Thermomonosporaceae</taxon>
        <taxon>Actinomadura</taxon>
    </lineage>
</organism>
<dbReference type="GO" id="GO:0009103">
    <property type="term" value="P:lipopolysaccharide biosynthetic process"/>
    <property type="evidence" value="ECO:0007669"/>
    <property type="project" value="UniProtKB-ARBA"/>
</dbReference>
<evidence type="ECO:0000256" key="8">
    <source>
        <dbReference type="SAM" id="MobiDB-lite"/>
    </source>
</evidence>
<feature type="transmembrane region" description="Helical" evidence="9">
    <location>
        <begin position="231"/>
        <end position="251"/>
    </location>
</feature>
<dbReference type="RefSeq" id="WP_151544710.1">
    <property type="nucleotide sequence ID" value="NZ_WBMR01000157.1"/>
</dbReference>
<keyword evidence="12" id="KW-1185">Reference proteome</keyword>
<feature type="region of interest" description="Disordered" evidence="8">
    <location>
        <begin position="1"/>
        <end position="30"/>
    </location>
</feature>
<dbReference type="InterPro" id="IPR050297">
    <property type="entry name" value="LipidA_mod_glycosyltrf_83"/>
</dbReference>
<evidence type="ECO:0000256" key="1">
    <source>
        <dbReference type="ARBA" id="ARBA00004651"/>
    </source>
</evidence>
<evidence type="ECO:0000256" key="9">
    <source>
        <dbReference type="SAM" id="Phobius"/>
    </source>
</evidence>
<evidence type="ECO:0000256" key="2">
    <source>
        <dbReference type="ARBA" id="ARBA00022475"/>
    </source>
</evidence>
<evidence type="ECO:0000256" key="7">
    <source>
        <dbReference type="ARBA" id="ARBA00023136"/>
    </source>
</evidence>
<evidence type="ECO:0000313" key="11">
    <source>
        <dbReference type="EMBL" id="KAB2370365.1"/>
    </source>
</evidence>
<evidence type="ECO:0000256" key="4">
    <source>
        <dbReference type="ARBA" id="ARBA00022679"/>
    </source>
</evidence>
<dbReference type="PANTHER" id="PTHR33908:SF11">
    <property type="entry name" value="MEMBRANE PROTEIN"/>
    <property type="match status" value="1"/>
</dbReference>
<evidence type="ECO:0000259" key="10">
    <source>
        <dbReference type="Pfam" id="PF13231"/>
    </source>
</evidence>
<dbReference type="OrthoDB" id="5318634at2"/>
<evidence type="ECO:0000256" key="6">
    <source>
        <dbReference type="ARBA" id="ARBA00022989"/>
    </source>
</evidence>